<dbReference type="Proteomes" id="UP000299102">
    <property type="component" value="Unassembled WGS sequence"/>
</dbReference>
<evidence type="ECO:0000313" key="3">
    <source>
        <dbReference type="Proteomes" id="UP000299102"/>
    </source>
</evidence>
<accession>A0A4C1VYA4</accession>
<reference evidence="2 3" key="1">
    <citation type="journal article" date="2019" name="Commun. Biol.">
        <title>The bagworm genome reveals a unique fibroin gene that provides high tensile strength.</title>
        <authorList>
            <person name="Kono N."/>
            <person name="Nakamura H."/>
            <person name="Ohtoshi R."/>
            <person name="Tomita M."/>
            <person name="Numata K."/>
            <person name="Arakawa K."/>
        </authorList>
    </citation>
    <scope>NUCLEOTIDE SEQUENCE [LARGE SCALE GENOMIC DNA]</scope>
</reference>
<name>A0A4C1VYA4_EUMVA</name>
<comment type="caution">
    <text evidence="2">The sequence shown here is derived from an EMBL/GenBank/DDBJ whole genome shotgun (WGS) entry which is preliminary data.</text>
</comment>
<keyword evidence="3" id="KW-1185">Reference proteome</keyword>
<feature type="region of interest" description="Disordered" evidence="1">
    <location>
        <begin position="1"/>
        <end position="73"/>
    </location>
</feature>
<dbReference type="EMBL" id="BGZK01000442">
    <property type="protein sequence ID" value="GBP43773.1"/>
    <property type="molecule type" value="Genomic_DNA"/>
</dbReference>
<sequence length="73" mass="7574">MQASRDKLLPAAPPACTSNLSSPTPTDHFLNHDPDITSALNIGPGTAFVSNSGPEQNSVSVQNIHHSPGDVDV</sequence>
<proteinExistence type="predicted"/>
<protein>
    <submittedName>
        <fullName evidence="2">Uncharacterized protein</fullName>
    </submittedName>
</protein>
<feature type="compositionally biased region" description="Polar residues" evidence="1">
    <location>
        <begin position="16"/>
        <end position="25"/>
    </location>
</feature>
<evidence type="ECO:0000256" key="1">
    <source>
        <dbReference type="SAM" id="MobiDB-lite"/>
    </source>
</evidence>
<dbReference type="AlphaFoldDB" id="A0A4C1VYA4"/>
<evidence type="ECO:0000313" key="2">
    <source>
        <dbReference type="EMBL" id="GBP43773.1"/>
    </source>
</evidence>
<feature type="compositionally biased region" description="Polar residues" evidence="1">
    <location>
        <begin position="48"/>
        <end position="65"/>
    </location>
</feature>
<gene>
    <name evidence="2" type="ORF">EVAR_28948_1</name>
</gene>
<organism evidence="2 3">
    <name type="scientific">Eumeta variegata</name>
    <name type="common">Bagworm moth</name>
    <name type="synonym">Eumeta japonica</name>
    <dbReference type="NCBI Taxonomy" id="151549"/>
    <lineage>
        <taxon>Eukaryota</taxon>
        <taxon>Metazoa</taxon>
        <taxon>Ecdysozoa</taxon>
        <taxon>Arthropoda</taxon>
        <taxon>Hexapoda</taxon>
        <taxon>Insecta</taxon>
        <taxon>Pterygota</taxon>
        <taxon>Neoptera</taxon>
        <taxon>Endopterygota</taxon>
        <taxon>Lepidoptera</taxon>
        <taxon>Glossata</taxon>
        <taxon>Ditrysia</taxon>
        <taxon>Tineoidea</taxon>
        <taxon>Psychidae</taxon>
        <taxon>Oiketicinae</taxon>
        <taxon>Eumeta</taxon>
    </lineage>
</organism>